<comment type="similarity">
    <text evidence="1">Belongs to the 'phage' integrase family.</text>
</comment>
<accession>A0ABR9CCM4</accession>
<dbReference type="PROSITE" id="PS51898">
    <property type="entry name" value="TYR_RECOMBINASE"/>
    <property type="match status" value="1"/>
</dbReference>
<evidence type="ECO:0000313" key="9">
    <source>
        <dbReference type="Proteomes" id="UP000615687"/>
    </source>
</evidence>
<gene>
    <name evidence="8" type="ORF">IG617_10240</name>
</gene>
<dbReference type="Proteomes" id="UP000615687">
    <property type="component" value="Unassembled WGS sequence"/>
</dbReference>
<keyword evidence="2" id="KW-0229">DNA integration</keyword>
<protein>
    <submittedName>
        <fullName evidence="8">Tyrosine-type recombinase/integrase</fullName>
    </submittedName>
</protein>
<keyword evidence="9" id="KW-1185">Reference proteome</keyword>
<dbReference type="PANTHER" id="PTHR30349">
    <property type="entry name" value="PHAGE INTEGRASE-RELATED"/>
    <property type="match status" value="1"/>
</dbReference>
<dbReference type="RefSeq" id="WP_192109104.1">
    <property type="nucleotide sequence ID" value="NZ_JACYXJ010000003.1"/>
</dbReference>
<dbReference type="InterPro" id="IPR011010">
    <property type="entry name" value="DNA_brk_join_enz"/>
</dbReference>
<dbReference type="InterPro" id="IPR050090">
    <property type="entry name" value="Tyrosine_recombinase_XerCD"/>
</dbReference>
<dbReference type="InterPro" id="IPR013762">
    <property type="entry name" value="Integrase-like_cat_sf"/>
</dbReference>
<evidence type="ECO:0000256" key="5">
    <source>
        <dbReference type="PROSITE-ProRule" id="PRU01248"/>
    </source>
</evidence>
<dbReference type="EMBL" id="JACYXJ010000003">
    <property type="protein sequence ID" value="MBD8876666.1"/>
    <property type="molecule type" value="Genomic_DNA"/>
</dbReference>
<proteinExistence type="inferred from homology"/>
<dbReference type="PANTHER" id="PTHR30349:SF41">
    <property type="entry name" value="INTEGRASE_RECOMBINASE PROTEIN MJ0367-RELATED"/>
    <property type="match status" value="1"/>
</dbReference>
<feature type="domain" description="Core-binding (CB)" evidence="7">
    <location>
        <begin position="139"/>
        <end position="235"/>
    </location>
</feature>
<evidence type="ECO:0000256" key="2">
    <source>
        <dbReference type="ARBA" id="ARBA00022908"/>
    </source>
</evidence>
<evidence type="ECO:0000256" key="3">
    <source>
        <dbReference type="ARBA" id="ARBA00023125"/>
    </source>
</evidence>
<dbReference type="Gene3D" id="1.10.443.10">
    <property type="entry name" value="Intergrase catalytic core"/>
    <property type="match status" value="1"/>
</dbReference>
<evidence type="ECO:0000259" key="6">
    <source>
        <dbReference type="PROSITE" id="PS51898"/>
    </source>
</evidence>
<keyword evidence="3 5" id="KW-0238">DNA-binding</keyword>
<dbReference type="InterPro" id="IPR044068">
    <property type="entry name" value="CB"/>
</dbReference>
<evidence type="ECO:0000256" key="1">
    <source>
        <dbReference type="ARBA" id="ARBA00008857"/>
    </source>
</evidence>
<dbReference type="SUPFAM" id="SSF56349">
    <property type="entry name" value="DNA breaking-rejoining enzymes"/>
    <property type="match status" value="1"/>
</dbReference>
<keyword evidence="4" id="KW-0233">DNA recombination</keyword>
<evidence type="ECO:0000259" key="7">
    <source>
        <dbReference type="PROSITE" id="PS51900"/>
    </source>
</evidence>
<dbReference type="PROSITE" id="PS51900">
    <property type="entry name" value="CB"/>
    <property type="match status" value="1"/>
</dbReference>
<sequence length="467" mass="53903">MRDADRYLYRRGGRWHYRRRVPNRVKHLDPRDVVQVSLNTHSLETARIRRDAVEEADDHHWASLLAQGESAPNAGRLRYEAAQKRALALGFAWKHMDYLLNEAPLEEVLRRVLSLEGKTGLQLKADAEAVLGTVPIPKTSVSEALDVFLTQIAPLELKGKSPTQIKHYTKVKQRAVANFIKVVSDKPMKDISREDAIRYHKWWQDRVTGKKGRSMSASTARRDLGNMRRLYREYFVRIGEENRDNPFRNLNFKERKIDQKEIPPFESSWIRERIFVPDALTNLNRDAALILLVLIETGCRPSELCNITADRIQLDAQVPHIVIDFSPNRAVKTDASVRRIPLIGVSLEAMKRAPKGFPRYRDKETNLSAVLMQNFRKKGLFPTNAHRIYSLRHAFEKRMLEAGLDYGLRCKLMGHSVDRPEYGDGGSLEFRRQELQKIELPFPPDLFTLLDAKPVGKSRTTRRKRVT</sequence>
<evidence type="ECO:0000313" key="8">
    <source>
        <dbReference type="EMBL" id="MBD8876666.1"/>
    </source>
</evidence>
<feature type="domain" description="Tyr recombinase" evidence="6">
    <location>
        <begin position="260"/>
        <end position="440"/>
    </location>
</feature>
<name>A0ABR9CCM4_9HYPH</name>
<comment type="caution">
    <text evidence="8">The sequence shown here is derived from an EMBL/GenBank/DDBJ whole genome shotgun (WGS) entry which is preliminary data.</text>
</comment>
<evidence type="ECO:0000256" key="4">
    <source>
        <dbReference type="ARBA" id="ARBA00023172"/>
    </source>
</evidence>
<dbReference type="Pfam" id="PF00589">
    <property type="entry name" value="Phage_integrase"/>
    <property type="match status" value="1"/>
</dbReference>
<dbReference type="Pfam" id="PF20172">
    <property type="entry name" value="DUF6538"/>
    <property type="match status" value="1"/>
</dbReference>
<reference evidence="8 9" key="1">
    <citation type="submission" date="2020-09" db="EMBL/GenBank/DDBJ databases">
        <title>The genome sequence of type strain Labrenzia polysiphoniae KACC 19711.</title>
        <authorList>
            <person name="Liu Y."/>
        </authorList>
    </citation>
    <scope>NUCLEOTIDE SEQUENCE [LARGE SCALE GENOMIC DNA]</scope>
    <source>
        <strain evidence="8 9">KACC 19711</strain>
    </source>
</reference>
<dbReference type="InterPro" id="IPR046668">
    <property type="entry name" value="DUF6538"/>
</dbReference>
<organism evidence="8 9">
    <name type="scientific">Roseibium polysiphoniae</name>
    <dbReference type="NCBI Taxonomy" id="2571221"/>
    <lineage>
        <taxon>Bacteria</taxon>
        <taxon>Pseudomonadati</taxon>
        <taxon>Pseudomonadota</taxon>
        <taxon>Alphaproteobacteria</taxon>
        <taxon>Hyphomicrobiales</taxon>
        <taxon>Stappiaceae</taxon>
        <taxon>Roseibium</taxon>
    </lineage>
</organism>
<dbReference type="InterPro" id="IPR002104">
    <property type="entry name" value="Integrase_catalytic"/>
</dbReference>